<evidence type="ECO:0000256" key="5">
    <source>
        <dbReference type="ARBA" id="ARBA00022679"/>
    </source>
</evidence>
<keyword evidence="10 11" id="KW-0325">Glycoprotein</keyword>
<dbReference type="SUPFAM" id="SSF53448">
    <property type="entry name" value="Nucleotide-diphospho-sugar transferases"/>
    <property type="match status" value="1"/>
</dbReference>
<comment type="cofactor">
    <cofactor evidence="11">
        <name>Mn(2+)</name>
        <dbReference type="ChEBI" id="CHEBI:29035"/>
    </cofactor>
</comment>
<dbReference type="InterPro" id="IPR027791">
    <property type="entry name" value="Galactosyl_T_C"/>
</dbReference>
<dbReference type="GeneID" id="109397413"/>
<evidence type="ECO:0000259" key="14">
    <source>
        <dbReference type="Pfam" id="PF13733"/>
    </source>
</evidence>
<evidence type="ECO:0000256" key="9">
    <source>
        <dbReference type="ARBA" id="ARBA00023136"/>
    </source>
</evidence>
<dbReference type="RefSeq" id="XP_019525279.3">
    <property type="nucleotide sequence ID" value="XM_019669734.3"/>
</dbReference>
<keyword evidence="11" id="KW-0464">Manganese</keyword>
<feature type="compositionally biased region" description="Low complexity" evidence="12">
    <location>
        <begin position="67"/>
        <end position="83"/>
    </location>
</feature>
<dbReference type="EC" id="2.4.1.-" evidence="11"/>
<evidence type="ECO:0000256" key="12">
    <source>
        <dbReference type="SAM" id="MobiDB-lite"/>
    </source>
</evidence>
<keyword evidence="11" id="KW-0479">Metal-binding</keyword>
<dbReference type="InterPro" id="IPR027995">
    <property type="entry name" value="Galactosyl_T_N"/>
</dbReference>
<feature type="domain" description="Galactosyltransferase C-terminal" evidence="13">
    <location>
        <begin position="363"/>
        <end position="440"/>
    </location>
</feature>
<dbReference type="PRINTS" id="PR02050">
    <property type="entry name" value="B14GALTRFASE"/>
</dbReference>
<feature type="compositionally biased region" description="Polar residues" evidence="12">
    <location>
        <begin position="94"/>
        <end position="134"/>
    </location>
</feature>
<evidence type="ECO:0000256" key="3">
    <source>
        <dbReference type="ARBA" id="ARBA00005735"/>
    </source>
</evidence>
<evidence type="ECO:0000313" key="16">
    <source>
        <dbReference type="Proteomes" id="UP000069940"/>
    </source>
</evidence>
<evidence type="ECO:0000256" key="7">
    <source>
        <dbReference type="ARBA" id="ARBA00022968"/>
    </source>
</evidence>
<keyword evidence="8" id="KW-1133">Transmembrane helix</keyword>
<accession>A0ABM2A5X9</accession>
<feature type="domain" description="Galactosyltransferase N-terminal" evidence="14">
    <location>
        <begin position="226"/>
        <end position="359"/>
    </location>
</feature>
<keyword evidence="7 11" id="KW-0735">Signal-anchor</keyword>
<protein>
    <recommendedName>
        <fullName evidence="11">Beta-1,4-N-acetylgalactosaminyltransferase</fullName>
        <ecNumber evidence="11">2.4.1.-</ecNumber>
    </recommendedName>
    <alternativeName>
        <fullName evidence="11">Beta-4-GalNAcT</fullName>
    </alternativeName>
</protein>
<keyword evidence="4 11" id="KW-0328">Glycosyltransferase</keyword>
<evidence type="ECO:0000313" key="15">
    <source>
        <dbReference type="EnsemblMetazoa" id="AALFPA23_024768.P36915"/>
    </source>
</evidence>
<evidence type="ECO:0000256" key="6">
    <source>
        <dbReference type="ARBA" id="ARBA00022692"/>
    </source>
</evidence>
<keyword evidence="6" id="KW-0812">Transmembrane</keyword>
<reference evidence="16" key="1">
    <citation type="journal article" date="2015" name="Proc. Natl. Acad. Sci. U.S.A.">
        <title>Genome sequence of the Asian Tiger mosquito, Aedes albopictus, reveals insights into its biology, genetics, and evolution.</title>
        <authorList>
            <person name="Chen X.G."/>
            <person name="Jiang X."/>
            <person name="Gu J."/>
            <person name="Xu M."/>
            <person name="Wu Y."/>
            <person name="Deng Y."/>
            <person name="Zhang C."/>
            <person name="Bonizzoni M."/>
            <person name="Dermauw W."/>
            <person name="Vontas J."/>
            <person name="Armbruster P."/>
            <person name="Huang X."/>
            <person name="Yang Y."/>
            <person name="Zhang H."/>
            <person name="He W."/>
            <person name="Peng H."/>
            <person name="Liu Y."/>
            <person name="Wu K."/>
            <person name="Chen J."/>
            <person name="Lirakis M."/>
            <person name="Topalis P."/>
            <person name="Van Leeuwen T."/>
            <person name="Hall A.B."/>
            <person name="Jiang X."/>
            <person name="Thorpe C."/>
            <person name="Mueller R.L."/>
            <person name="Sun C."/>
            <person name="Waterhouse R.M."/>
            <person name="Yan G."/>
            <person name="Tu Z.J."/>
            <person name="Fang X."/>
            <person name="James A.A."/>
        </authorList>
    </citation>
    <scope>NUCLEOTIDE SEQUENCE [LARGE SCALE GENOMIC DNA]</scope>
    <source>
        <strain evidence="16">Foshan</strain>
    </source>
</reference>
<feature type="compositionally biased region" description="Low complexity" evidence="12">
    <location>
        <begin position="135"/>
        <end position="154"/>
    </location>
</feature>
<proteinExistence type="inferred from homology"/>
<name>A0ABM2A5X9_AEDAL</name>
<dbReference type="Gene3D" id="3.90.550.10">
    <property type="entry name" value="Spore Coat Polysaccharide Biosynthesis Protein SpsA, Chain A"/>
    <property type="match status" value="1"/>
</dbReference>
<comment type="subcellular location">
    <subcellularLocation>
        <location evidence="1 11">Membrane</location>
        <topology evidence="1 11">Single-pass type II membrane protein</topology>
    </subcellularLocation>
</comment>
<dbReference type="Proteomes" id="UP000069940">
    <property type="component" value="Unassembled WGS sequence"/>
</dbReference>
<dbReference type="CDD" id="cd00899">
    <property type="entry name" value="b4GalT"/>
    <property type="match status" value="1"/>
</dbReference>
<evidence type="ECO:0000256" key="2">
    <source>
        <dbReference type="ARBA" id="ARBA00004922"/>
    </source>
</evidence>
<sequence length="492" mass="54913">MASCSRAHAINAVLVAGFLLILLNLLGSRWDSTPVGLPRMGTTQWPKRTRTSSDRFVQVHTPHQNRTIENGNTSSSSSNINGSRQRELNASHDPYSTYNQSGQSRQPTNSLNNHDIPANQSLKSQKFNESQPTGSSSSNCSSSNSNDTNPSLSSKNSTSISEYSENLVEVVSSKEQVANSSGKKIVPEAQRQQKQQQNETIQTDGSGGNGTQLIDSLVRKLGRGSCPPIPPNLDGPVEVDATYETLSSVEQKLAIKLLPGGQYTPRECTAHDRVAIIVPYRDREQHLPVFLKNLHPFLMKQQIEYGIYIVEQATGSQFNRASLMNVGFAEAMKQKNWDCMVFHDVDLLPMDDRNLYTCPDQPRHMSVAVDTFGFKLPYSTIFGGVSAMTAKQFRTVNGFSNSFWGWGGEDDDMSNRLKHVGFHIARYPINIARYTMLSHKKEKANPKRYEKLVTGAKRFDSDGLNSLHYKLINLIRKPLFTWVHVEISQENS</sequence>
<comment type="similarity">
    <text evidence="3 11">Belongs to the glycosyltransferase 7 family.</text>
</comment>
<evidence type="ECO:0000259" key="13">
    <source>
        <dbReference type="Pfam" id="PF02709"/>
    </source>
</evidence>
<evidence type="ECO:0000256" key="10">
    <source>
        <dbReference type="ARBA" id="ARBA00023180"/>
    </source>
</evidence>
<comment type="function">
    <text evidence="11">Catalyzes the transfer of galactose onto proteins or lipids.</text>
</comment>
<feature type="region of interest" description="Disordered" evidence="12">
    <location>
        <begin position="33"/>
        <end position="158"/>
    </location>
</feature>
<evidence type="ECO:0000256" key="1">
    <source>
        <dbReference type="ARBA" id="ARBA00004606"/>
    </source>
</evidence>
<evidence type="ECO:0000256" key="11">
    <source>
        <dbReference type="RuleBase" id="RU368121"/>
    </source>
</evidence>
<dbReference type="InterPro" id="IPR029044">
    <property type="entry name" value="Nucleotide-diphossugar_trans"/>
</dbReference>
<feature type="region of interest" description="Disordered" evidence="12">
    <location>
        <begin position="179"/>
        <end position="212"/>
    </location>
</feature>
<comment type="pathway">
    <text evidence="2 11">Protein modification; protein glycosylation.</text>
</comment>
<organism evidence="15 16">
    <name type="scientific">Aedes albopictus</name>
    <name type="common">Asian tiger mosquito</name>
    <name type="synonym">Stegomyia albopicta</name>
    <dbReference type="NCBI Taxonomy" id="7160"/>
    <lineage>
        <taxon>Eukaryota</taxon>
        <taxon>Metazoa</taxon>
        <taxon>Ecdysozoa</taxon>
        <taxon>Arthropoda</taxon>
        <taxon>Hexapoda</taxon>
        <taxon>Insecta</taxon>
        <taxon>Pterygota</taxon>
        <taxon>Neoptera</taxon>
        <taxon>Endopterygota</taxon>
        <taxon>Diptera</taxon>
        <taxon>Nematocera</taxon>
        <taxon>Culicoidea</taxon>
        <taxon>Culicidae</taxon>
        <taxon>Culicinae</taxon>
        <taxon>Aedini</taxon>
        <taxon>Aedes</taxon>
        <taxon>Stegomyia</taxon>
    </lineage>
</organism>
<dbReference type="PANTHER" id="PTHR19300">
    <property type="entry name" value="BETA-1,4-GALACTOSYLTRANSFERASE"/>
    <property type="match status" value="1"/>
</dbReference>
<dbReference type="Pfam" id="PF02709">
    <property type="entry name" value="Glyco_transf_7C"/>
    <property type="match status" value="1"/>
</dbReference>
<reference evidence="15" key="2">
    <citation type="submission" date="2025-05" db="UniProtKB">
        <authorList>
            <consortium name="EnsemblMetazoa"/>
        </authorList>
    </citation>
    <scope>IDENTIFICATION</scope>
    <source>
        <strain evidence="15">Foshan</strain>
    </source>
</reference>
<keyword evidence="5 11" id="KW-0808">Transferase</keyword>
<dbReference type="EnsemblMetazoa" id="AALFPA23_024768.R36915">
    <property type="protein sequence ID" value="AALFPA23_024768.P36915"/>
    <property type="gene ID" value="AALFPA23_024768"/>
</dbReference>
<dbReference type="PANTHER" id="PTHR19300:SF57">
    <property type="entry name" value="BETA-1,4-N-ACETYLGALACTOSAMINYLTRANSFERASE"/>
    <property type="match status" value="1"/>
</dbReference>
<evidence type="ECO:0000256" key="8">
    <source>
        <dbReference type="ARBA" id="ARBA00022989"/>
    </source>
</evidence>
<keyword evidence="16" id="KW-1185">Reference proteome</keyword>
<dbReference type="Pfam" id="PF13733">
    <property type="entry name" value="Glyco_transf_7N"/>
    <property type="match status" value="1"/>
</dbReference>
<evidence type="ECO:0000256" key="4">
    <source>
        <dbReference type="ARBA" id="ARBA00022676"/>
    </source>
</evidence>
<keyword evidence="9" id="KW-0472">Membrane</keyword>
<dbReference type="InterPro" id="IPR003859">
    <property type="entry name" value="Galactosyl_T"/>
</dbReference>